<accession>A0A094XDY0</accession>
<dbReference type="STRING" id="1218173.BALCAV_0212995"/>
<dbReference type="EMBL" id="ALPT02000040">
    <property type="protein sequence ID" value="KGA97000.1"/>
    <property type="molecule type" value="Genomic_DNA"/>
</dbReference>
<keyword evidence="1" id="KW-0732">Signal</keyword>
<dbReference type="eggNOG" id="ENOG50349VE">
    <property type="taxonomic scope" value="Bacteria"/>
</dbReference>
<dbReference type="Proteomes" id="UP000297014">
    <property type="component" value="Unassembled WGS sequence"/>
</dbReference>
<dbReference type="AlphaFoldDB" id="A0A094XDY0"/>
<dbReference type="RefSeq" id="WP_003324201.1">
    <property type="nucleotide sequence ID" value="NZ_ALPT02000040.1"/>
</dbReference>
<organism evidence="2 4">
    <name type="scientific">Alkalihalobacillus alcalophilus ATCC 27647 = CGMCC 1.3604</name>
    <dbReference type="NCBI Taxonomy" id="1218173"/>
    <lineage>
        <taxon>Bacteria</taxon>
        <taxon>Bacillati</taxon>
        <taxon>Bacillota</taxon>
        <taxon>Bacilli</taxon>
        <taxon>Bacillales</taxon>
        <taxon>Bacillaceae</taxon>
        <taxon>Alkalihalobacillus</taxon>
    </lineage>
</organism>
<reference evidence="2 4" key="1">
    <citation type="journal article" date="2014" name="Genome Announc.">
        <title>Draft Genome Sequence of Bacillus alcalophilus AV1934, a Classic Alkaliphile Isolated from Human Feces in 1934.</title>
        <authorList>
            <person name="Attie O."/>
            <person name="Jayaprakash A."/>
            <person name="Shah H."/>
            <person name="Paulsen I.T."/>
            <person name="Morino M."/>
            <person name="Takahashi Y."/>
            <person name="Narumi I."/>
            <person name="Sachidanandam R."/>
            <person name="Satoh K."/>
            <person name="Ito M."/>
            <person name="Krulwich T.A."/>
        </authorList>
    </citation>
    <scope>NUCLEOTIDE SEQUENCE [LARGE SCALE GENOMIC DNA]</scope>
    <source>
        <strain evidence="2 4">AV1934</strain>
    </source>
</reference>
<reference evidence="3 5" key="2">
    <citation type="submission" date="2014-01" db="EMBL/GenBank/DDBJ databases">
        <title>Draft genome sequencing of Bacillus alcalophilus CGMCC 1.3604.</title>
        <authorList>
            <person name="Yang J."/>
            <person name="Diao L."/>
            <person name="Yang S."/>
        </authorList>
    </citation>
    <scope>NUCLEOTIDE SEQUENCE [LARGE SCALE GENOMIC DNA]</scope>
    <source>
        <strain evidence="3 5">CGMCC 1.3604</strain>
    </source>
</reference>
<feature type="chain" id="PRO_5038290325" description="NDxxF motif lipoprotein" evidence="1">
    <location>
        <begin position="19"/>
        <end position="195"/>
    </location>
</feature>
<feature type="signal peptide" evidence="1">
    <location>
        <begin position="1"/>
        <end position="18"/>
    </location>
</feature>
<dbReference type="InterPro" id="IPR047903">
    <property type="entry name" value="NDxxF_lipo"/>
</dbReference>
<sequence>MRRIFCSFLMIFILSACSQGGNITVADDEVILPKNVEIPSMIFTSEKENSVIDEDEIKASIKTYLDSDEDLYNASYPFREIIYEGQELNEGEIEKLDSMNKLIKENDENFSNYILNNTLPEGYQEEVERISQYITTINEYHNELDKRIENLNEGNLSMENFNYLFSLPDNVNGREQEKIETFLDKKNIETRAFGR</sequence>
<evidence type="ECO:0000256" key="1">
    <source>
        <dbReference type="SAM" id="SignalP"/>
    </source>
</evidence>
<dbReference type="NCBIfam" id="NF033193">
    <property type="entry name" value="lipo_NDxxF"/>
    <property type="match status" value="1"/>
</dbReference>
<gene>
    <name evidence="3" type="ORF">AJ85_11670</name>
    <name evidence="2" type="ORF">BALCAV_0212995</name>
</gene>
<comment type="caution">
    <text evidence="2">The sequence shown here is derived from an EMBL/GenBank/DDBJ whole genome shotgun (WGS) entry which is preliminary data.</text>
</comment>
<name>A0A094XDY0_ALKAL</name>
<dbReference type="Proteomes" id="UP000002754">
    <property type="component" value="Unassembled WGS sequence"/>
</dbReference>
<dbReference type="OrthoDB" id="2412973at2"/>
<evidence type="ECO:0000313" key="2">
    <source>
        <dbReference type="EMBL" id="KGA97000.1"/>
    </source>
</evidence>
<evidence type="ECO:0000313" key="4">
    <source>
        <dbReference type="Proteomes" id="UP000002754"/>
    </source>
</evidence>
<proteinExistence type="predicted"/>
<evidence type="ECO:0008006" key="6">
    <source>
        <dbReference type="Google" id="ProtNLM"/>
    </source>
</evidence>
<evidence type="ECO:0000313" key="5">
    <source>
        <dbReference type="Proteomes" id="UP000297014"/>
    </source>
</evidence>
<evidence type="ECO:0000313" key="3">
    <source>
        <dbReference type="EMBL" id="THG90257.1"/>
    </source>
</evidence>
<protein>
    <recommendedName>
        <fullName evidence="6">NDxxF motif lipoprotein</fullName>
    </recommendedName>
</protein>
<dbReference type="EMBL" id="JALP01000164">
    <property type="protein sequence ID" value="THG90257.1"/>
    <property type="molecule type" value="Genomic_DNA"/>
</dbReference>
<keyword evidence="4" id="KW-1185">Reference proteome</keyword>
<dbReference type="PROSITE" id="PS51257">
    <property type="entry name" value="PROKAR_LIPOPROTEIN"/>
    <property type="match status" value="1"/>
</dbReference>